<sequence length="258" mass="26812">MTDIISSLGETLRAGETVITGWSSLPEPLVAETMARAGYDAVTLDMQHGFHTMESVHRGIAAIRLAGKPAIVRVPVGDFAATSRALDFGAAAVIAPMINSYEDARKFADFMKLAPVGSRSWGPHRAMAIAGGSDPDAYLATANRQTLALAMIESREGVAELEAILGVAGIDGVFVGPSDLSIALSDGAALDPTGERVMMVTGEIAERVRDSGKIAGIFCSNVGHAGTAMDLGYRLIALGSDASILRAGSEALLEKIGR</sequence>
<evidence type="ECO:0000256" key="2">
    <source>
        <dbReference type="ARBA" id="ARBA00022723"/>
    </source>
</evidence>
<name>A0A327JYP7_9HYPH</name>
<keyword evidence="2" id="KW-0479">Metal-binding</keyword>
<evidence type="ECO:0000259" key="4">
    <source>
        <dbReference type="Pfam" id="PF03328"/>
    </source>
</evidence>
<dbReference type="OrthoDB" id="9802624at2"/>
<evidence type="ECO:0000313" key="5">
    <source>
        <dbReference type="EMBL" id="RAI28218.1"/>
    </source>
</evidence>
<keyword evidence="3" id="KW-0456">Lyase</keyword>
<dbReference type="SUPFAM" id="SSF51621">
    <property type="entry name" value="Phosphoenolpyruvate/pyruvate domain"/>
    <property type="match status" value="1"/>
</dbReference>
<dbReference type="GO" id="GO:0016832">
    <property type="term" value="F:aldehyde-lyase activity"/>
    <property type="evidence" value="ECO:0007669"/>
    <property type="project" value="TreeGrafter"/>
</dbReference>
<dbReference type="GO" id="GO:0005737">
    <property type="term" value="C:cytoplasm"/>
    <property type="evidence" value="ECO:0007669"/>
    <property type="project" value="TreeGrafter"/>
</dbReference>
<evidence type="ECO:0000313" key="6">
    <source>
        <dbReference type="Proteomes" id="UP000249299"/>
    </source>
</evidence>
<keyword evidence="6" id="KW-1185">Reference proteome</keyword>
<evidence type="ECO:0000256" key="1">
    <source>
        <dbReference type="ARBA" id="ARBA00005568"/>
    </source>
</evidence>
<dbReference type="Pfam" id="PF03328">
    <property type="entry name" value="HpcH_HpaI"/>
    <property type="match status" value="1"/>
</dbReference>
<dbReference type="AlphaFoldDB" id="A0A327JYP7"/>
<dbReference type="InterPro" id="IPR040442">
    <property type="entry name" value="Pyrv_kinase-like_dom_sf"/>
</dbReference>
<dbReference type="Gene3D" id="3.20.20.60">
    <property type="entry name" value="Phosphoenolpyruvate-binding domains"/>
    <property type="match status" value="1"/>
</dbReference>
<comment type="similarity">
    <text evidence="1">Belongs to the HpcH/HpaI aldolase family.</text>
</comment>
<dbReference type="InterPro" id="IPR015813">
    <property type="entry name" value="Pyrv/PenolPyrv_kinase-like_dom"/>
</dbReference>
<dbReference type="PANTHER" id="PTHR30502">
    <property type="entry name" value="2-KETO-3-DEOXY-L-RHAMNONATE ALDOLASE"/>
    <property type="match status" value="1"/>
</dbReference>
<feature type="domain" description="HpcH/HpaI aldolase/citrate lyase" evidence="4">
    <location>
        <begin position="22"/>
        <end position="244"/>
    </location>
</feature>
<dbReference type="InterPro" id="IPR005000">
    <property type="entry name" value="Aldolase/citrate-lyase_domain"/>
</dbReference>
<protein>
    <recommendedName>
        <fullName evidence="4">HpcH/HpaI aldolase/citrate lyase domain-containing protein</fullName>
    </recommendedName>
</protein>
<evidence type="ECO:0000256" key="3">
    <source>
        <dbReference type="ARBA" id="ARBA00023239"/>
    </source>
</evidence>
<dbReference type="RefSeq" id="WP_111433758.1">
    <property type="nucleotide sequence ID" value="NZ_JACIGG010000002.1"/>
</dbReference>
<organism evidence="5 6">
    <name type="scientific">Rhodobium orientis</name>
    <dbReference type="NCBI Taxonomy" id="34017"/>
    <lineage>
        <taxon>Bacteria</taxon>
        <taxon>Pseudomonadati</taxon>
        <taxon>Pseudomonadota</taxon>
        <taxon>Alphaproteobacteria</taxon>
        <taxon>Hyphomicrobiales</taxon>
        <taxon>Rhodobiaceae</taxon>
        <taxon>Rhodobium</taxon>
    </lineage>
</organism>
<comment type="caution">
    <text evidence="5">The sequence shown here is derived from an EMBL/GenBank/DDBJ whole genome shotgun (WGS) entry which is preliminary data.</text>
</comment>
<accession>A0A327JYP7</accession>
<proteinExistence type="inferred from homology"/>
<dbReference type="EMBL" id="NPEV01000011">
    <property type="protein sequence ID" value="RAI28218.1"/>
    <property type="molecule type" value="Genomic_DNA"/>
</dbReference>
<dbReference type="GO" id="GO:0046872">
    <property type="term" value="F:metal ion binding"/>
    <property type="evidence" value="ECO:0007669"/>
    <property type="project" value="UniProtKB-KW"/>
</dbReference>
<reference evidence="5 6" key="1">
    <citation type="submission" date="2017-07" db="EMBL/GenBank/DDBJ databases">
        <title>Draft Genome Sequences of Select Purple Nonsulfur Bacteria.</title>
        <authorList>
            <person name="Lasarre B."/>
            <person name="Mckinlay J.B."/>
        </authorList>
    </citation>
    <scope>NUCLEOTIDE SEQUENCE [LARGE SCALE GENOMIC DNA]</scope>
    <source>
        <strain evidence="5 6">DSM 11290</strain>
    </source>
</reference>
<dbReference type="Proteomes" id="UP000249299">
    <property type="component" value="Unassembled WGS sequence"/>
</dbReference>
<dbReference type="PANTHER" id="PTHR30502:SF0">
    <property type="entry name" value="PHOSPHOENOLPYRUVATE CARBOXYLASE FAMILY PROTEIN"/>
    <property type="match status" value="1"/>
</dbReference>
<gene>
    <name evidence="5" type="ORF">CH339_07690</name>
</gene>
<dbReference type="InterPro" id="IPR050251">
    <property type="entry name" value="HpcH-HpaI_aldolase"/>
</dbReference>